<dbReference type="EMBL" id="JQJC01000021">
    <property type="protein sequence ID" value="KGN94052.1"/>
    <property type="molecule type" value="Genomic_DNA"/>
</dbReference>
<comment type="caution">
    <text evidence="1">The sequence shown here is derived from an EMBL/GenBank/DDBJ whole genome shotgun (WGS) entry which is preliminary data.</text>
</comment>
<feature type="non-terminal residue" evidence="1">
    <location>
        <position position="1"/>
    </location>
</feature>
<name>A0AB34PF78_9PORP</name>
<dbReference type="AlphaFoldDB" id="A0AB34PF78"/>
<dbReference type="Proteomes" id="UP000030136">
    <property type="component" value="Unassembled WGS sequence"/>
</dbReference>
<accession>A0AB34PF78</accession>
<sequence length="143" mass="16470">SFDQLDRSVYEQLTLIDKMEGKEQDLLSNSLYRFVHQPSDHPADRFILKVKRFGIENEPTQLDNFIAPNLFISRRGDHLHVSSTVGLRSAVIFDMQGRRCGEWQFTGSTNAYIDIDSNMQGVVMIDLRLQDGSRRICKFDTAK</sequence>
<proteinExistence type="predicted"/>
<dbReference type="RefSeq" id="WP_036890163.1">
    <property type="nucleotide sequence ID" value="NZ_JQJC01000021.1"/>
</dbReference>
<evidence type="ECO:0000313" key="1">
    <source>
        <dbReference type="EMBL" id="KGN94052.1"/>
    </source>
</evidence>
<protein>
    <submittedName>
        <fullName evidence="1">Uncharacterized protein</fullName>
    </submittedName>
</protein>
<organism evidence="1 2">
    <name type="scientific">Porphyromonas crevioricanis</name>
    <dbReference type="NCBI Taxonomy" id="393921"/>
    <lineage>
        <taxon>Bacteria</taxon>
        <taxon>Pseudomonadati</taxon>
        <taxon>Bacteroidota</taxon>
        <taxon>Bacteroidia</taxon>
        <taxon>Bacteroidales</taxon>
        <taxon>Porphyromonadaceae</taxon>
        <taxon>Porphyromonas</taxon>
    </lineage>
</organism>
<evidence type="ECO:0000313" key="2">
    <source>
        <dbReference type="Proteomes" id="UP000030136"/>
    </source>
</evidence>
<gene>
    <name evidence="1" type="ORF">HQ38_07615</name>
</gene>
<reference evidence="1 2" key="1">
    <citation type="submission" date="2014-08" db="EMBL/GenBank/DDBJ databases">
        <title>Porphyromonas crevioricanis strain:COT-253_OH1447 Genome sequencing.</title>
        <authorList>
            <person name="Wallis C."/>
            <person name="Deusch O."/>
            <person name="O'Flynn C."/>
            <person name="Davis I."/>
            <person name="Jospin G."/>
            <person name="Darling A.E."/>
            <person name="Coil D.A."/>
            <person name="Alexiev A."/>
            <person name="Horsfall A."/>
            <person name="Kirkwood N."/>
            <person name="Harris S."/>
            <person name="Eisen J.A."/>
        </authorList>
    </citation>
    <scope>NUCLEOTIDE SEQUENCE [LARGE SCALE GENOMIC DNA]</scope>
    <source>
        <strain evidence="2">COT-253 OH1447</strain>
    </source>
</reference>